<protein>
    <recommendedName>
        <fullName evidence="3">DUF4362 domain-containing protein</fullName>
    </recommendedName>
</protein>
<reference evidence="1 2" key="1">
    <citation type="submission" date="2017-02" db="EMBL/GenBank/DDBJ databases">
        <title>The complete genomic sequence of a novel cold adapted crude oil-degrading bacterium Planococcus qaidamina Y42.</title>
        <authorList>
            <person name="Yang R."/>
        </authorList>
    </citation>
    <scope>NUCLEOTIDE SEQUENCE [LARGE SCALE GENOMIC DNA]</scope>
    <source>
        <strain evidence="1 2">Y42</strain>
    </source>
</reference>
<dbReference type="Proteomes" id="UP000188184">
    <property type="component" value="Chromosome"/>
</dbReference>
<dbReference type="KEGG" id="pmar:B0X71_05680"/>
<sequence>MDELEAFMANMEEGEEDPVRVVTYTTEGDPILLELTCDGERSEATFDSTRDAYGTGSVETTTCDSIVVNETTEFTEYVLEGCETANFDTTVFVQ</sequence>
<evidence type="ECO:0000313" key="1">
    <source>
        <dbReference type="EMBL" id="AQQ52637.1"/>
    </source>
</evidence>
<gene>
    <name evidence="1" type="ORF">B0X71_05680</name>
</gene>
<name>A0A1Q2KXV2_9BACL</name>
<dbReference type="EMBL" id="CP019640">
    <property type="protein sequence ID" value="AQQ52637.1"/>
    <property type="molecule type" value="Genomic_DNA"/>
</dbReference>
<dbReference type="InterPro" id="IPR025372">
    <property type="entry name" value="DUF4362"/>
</dbReference>
<dbReference type="AlphaFoldDB" id="A0A1Q2KXV2"/>
<keyword evidence="2" id="KW-1185">Reference proteome</keyword>
<organism evidence="1 2">
    <name type="scientific">Planococcus lenghuensis</name>
    <dbReference type="NCBI Taxonomy" id="2213202"/>
    <lineage>
        <taxon>Bacteria</taxon>
        <taxon>Bacillati</taxon>
        <taxon>Bacillota</taxon>
        <taxon>Bacilli</taxon>
        <taxon>Bacillales</taxon>
        <taxon>Caryophanaceae</taxon>
        <taxon>Planococcus</taxon>
    </lineage>
</organism>
<evidence type="ECO:0000313" key="2">
    <source>
        <dbReference type="Proteomes" id="UP000188184"/>
    </source>
</evidence>
<accession>A0A1Q2KXV2</accession>
<proteinExistence type="predicted"/>
<dbReference type="Pfam" id="PF14275">
    <property type="entry name" value="DUF4362"/>
    <property type="match status" value="1"/>
</dbReference>
<dbReference type="OrthoDB" id="1912370at2"/>
<evidence type="ECO:0008006" key="3">
    <source>
        <dbReference type="Google" id="ProtNLM"/>
    </source>
</evidence>